<evidence type="ECO:0000256" key="1">
    <source>
        <dbReference type="ARBA" id="ARBA00004141"/>
    </source>
</evidence>
<feature type="domain" description="V-ATPase proteolipid subunit C-like" evidence="6">
    <location>
        <begin position="117"/>
        <end position="174"/>
    </location>
</feature>
<comment type="subcellular location">
    <subcellularLocation>
        <location evidence="1">Membrane</location>
        <topology evidence="1">Multi-pass membrane protein</topology>
    </subcellularLocation>
</comment>
<dbReference type="GO" id="GO:0015078">
    <property type="term" value="F:proton transmembrane transporter activity"/>
    <property type="evidence" value="ECO:0007669"/>
    <property type="project" value="InterPro"/>
</dbReference>
<feature type="transmembrane region" description="Helical" evidence="5">
    <location>
        <begin position="151"/>
        <end position="175"/>
    </location>
</feature>
<evidence type="ECO:0000313" key="7">
    <source>
        <dbReference type="EMBL" id="GAG93295.1"/>
    </source>
</evidence>
<evidence type="ECO:0000256" key="5">
    <source>
        <dbReference type="SAM" id="Phobius"/>
    </source>
</evidence>
<proteinExistence type="predicted"/>
<feature type="transmembrane region" description="Helical" evidence="5">
    <location>
        <begin position="42"/>
        <end position="61"/>
    </location>
</feature>
<dbReference type="Pfam" id="PF00137">
    <property type="entry name" value="ATP-synt_C"/>
    <property type="match status" value="1"/>
</dbReference>
<keyword evidence="3 5" id="KW-1133">Transmembrane helix</keyword>
<sequence>STSVEKGRNSVWGVSLSLFGALLIFYGLLAGLMFTMETISPTIILFAGIISMLALVLVTSVAKSGGDEKSIRGALDTMGSWGAISTIIILVSVLFILIGGGGESVMIPDSAWGLLMGALTMIGSAFAAALCIMAGVKAGGEMLVEKPELSIWALLFVALGEGLAIYGLIVAILLIG</sequence>
<name>X1BE45_9ZZZZ</name>
<accession>X1BE45</accession>
<feature type="non-terminal residue" evidence="7">
    <location>
        <position position="1"/>
    </location>
</feature>
<dbReference type="EMBL" id="BART01023504">
    <property type="protein sequence ID" value="GAG93295.1"/>
    <property type="molecule type" value="Genomic_DNA"/>
</dbReference>
<feature type="transmembrane region" description="Helical" evidence="5">
    <location>
        <begin position="112"/>
        <end position="136"/>
    </location>
</feature>
<dbReference type="AlphaFoldDB" id="X1BE45"/>
<organism evidence="7">
    <name type="scientific">marine sediment metagenome</name>
    <dbReference type="NCBI Taxonomy" id="412755"/>
    <lineage>
        <taxon>unclassified sequences</taxon>
        <taxon>metagenomes</taxon>
        <taxon>ecological metagenomes</taxon>
    </lineage>
</organism>
<dbReference type="GO" id="GO:0033177">
    <property type="term" value="C:proton-transporting two-sector ATPase complex, proton-transporting domain"/>
    <property type="evidence" value="ECO:0007669"/>
    <property type="project" value="InterPro"/>
</dbReference>
<gene>
    <name evidence="7" type="ORF">S01H4_42739</name>
</gene>
<evidence type="ECO:0000256" key="2">
    <source>
        <dbReference type="ARBA" id="ARBA00022692"/>
    </source>
</evidence>
<dbReference type="InterPro" id="IPR035921">
    <property type="entry name" value="F/V-ATP_Csub_sf"/>
</dbReference>
<protein>
    <recommendedName>
        <fullName evidence="6">V-ATPase proteolipid subunit C-like domain-containing protein</fullName>
    </recommendedName>
</protein>
<dbReference type="SUPFAM" id="SSF81333">
    <property type="entry name" value="F1F0 ATP synthase subunit C"/>
    <property type="match status" value="1"/>
</dbReference>
<evidence type="ECO:0000259" key="6">
    <source>
        <dbReference type="Pfam" id="PF00137"/>
    </source>
</evidence>
<comment type="caution">
    <text evidence="7">The sequence shown here is derived from an EMBL/GenBank/DDBJ whole genome shotgun (WGS) entry which is preliminary data.</text>
</comment>
<feature type="transmembrane region" description="Helical" evidence="5">
    <location>
        <begin position="12"/>
        <end position="35"/>
    </location>
</feature>
<feature type="transmembrane region" description="Helical" evidence="5">
    <location>
        <begin position="81"/>
        <end position="100"/>
    </location>
</feature>
<keyword evidence="4 5" id="KW-0472">Membrane</keyword>
<reference evidence="7" key="1">
    <citation type="journal article" date="2014" name="Front. Microbiol.">
        <title>High frequency of phylogenetically diverse reductive dehalogenase-homologous genes in deep subseafloor sedimentary metagenomes.</title>
        <authorList>
            <person name="Kawai M."/>
            <person name="Futagami T."/>
            <person name="Toyoda A."/>
            <person name="Takaki Y."/>
            <person name="Nishi S."/>
            <person name="Hori S."/>
            <person name="Arai W."/>
            <person name="Tsubouchi T."/>
            <person name="Morono Y."/>
            <person name="Uchiyama I."/>
            <person name="Ito T."/>
            <person name="Fujiyama A."/>
            <person name="Inagaki F."/>
            <person name="Takami H."/>
        </authorList>
    </citation>
    <scope>NUCLEOTIDE SEQUENCE</scope>
    <source>
        <strain evidence="7">Expedition CK06-06</strain>
    </source>
</reference>
<dbReference type="InterPro" id="IPR002379">
    <property type="entry name" value="ATPase_proteolipid_c-like_dom"/>
</dbReference>
<evidence type="ECO:0000256" key="4">
    <source>
        <dbReference type="ARBA" id="ARBA00023136"/>
    </source>
</evidence>
<evidence type="ECO:0000256" key="3">
    <source>
        <dbReference type="ARBA" id="ARBA00022989"/>
    </source>
</evidence>
<keyword evidence="2 5" id="KW-0812">Transmembrane</keyword>
<dbReference type="CDD" id="cd18120">
    <property type="entry name" value="ATP-synt_Vo_Ao_c"/>
    <property type="match status" value="1"/>
</dbReference>